<reference evidence="2 4" key="2">
    <citation type="journal article" date="2018" name="FEMS Microbiol. Ecol.">
        <title>Co-invading symbiotic mutualists of Medicago polymorpha retain high ancestral diversity and contain diverse accessory genomes.</title>
        <authorList>
            <person name="Porter S.S."/>
            <person name="Faber-Hammond J.J."/>
            <person name="Friesen M.L."/>
        </authorList>
    </citation>
    <scope>NUCLEOTIDE SEQUENCE [LARGE SCALE GENOMIC DNA]</scope>
    <source>
        <strain evidence="2 4">Str16</strain>
    </source>
</reference>
<accession>A0A508X3G3</accession>
<sequence length="373" mass="41626">MDILTRTAAKLANGRIEEPRALNRIARVTVVVPCYNYGRYLRQCVESVTLNQPGVDVEVIIVDDRSTDDSAYVARSIQDADKRVHLIAHKQNKGHIATYNDGLEAATGEFVLLLSADDLVTPGALTRAAEFLAAEPSVGLVYGNAIHFHGELPESRIAGGSWIVWPGVDWLRIRCRSGFNTITSPEAVMRTAVLREIGNYRADLPHAGDFEMWLRTSAVSDIGFLAGVDQAYYRHHATNMNKQDFGSGTALGQLIDLKQRWQSFEAVFSGVGSGLEEGPQLLELARSTIARQVLERINYAHAKGWRDFPTTEFEALAREIHHSPASTRAGKVLAKRRHDGTGRLPAHALWPAWAVRWRLEEWCRRWRRGQIGV</sequence>
<keyword evidence="3" id="KW-0808">Transferase</keyword>
<dbReference type="RefSeq" id="WP_012061727.1">
    <property type="nucleotide sequence ID" value="NZ_ATYC01000008.1"/>
</dbReference>
<dbReference type="Proteomes" id="UP001190825">
    <property type="component" value="Unassembled WGS sequence"/>
</dbReference>
<dbReference type="Proteomes" id="UP000507954">
    <property type="component" value="Unassembled WGS sequence"/>
</dbReference>
<dbReference type="Pfam" id="PF00535">
    <property type="entry name" value="Glycos_transf_2"/>
    <property type="match status" value="1"/>
</dbReference>
<reference evidence="3" key="3">
    <citation type="submission" date="2019-06" db="EMBL/GenBank/DDBJ databases">
        <authorList>
            <person name="Le Quere A."/>
            <person name="Colella S."/>
        </authorList>
    </citation>
    <scope>NUCLEOTIDE SEQUENCE</scope>
    <source>
        <strain evidence="3">EmedicaeMD41</strain>
    </source>
</reference>
<dbReference type="AlphaFoldDB" id="A0A508X3G3"/>
<keyword evidence="4" id="KW-1185">Reference proteome</keyword>
<protein>
    <submittedName>
        <fullName evidence="2 3">Glycosyl transferase</fullName>
    </submittedName>
</protein>
<dbReference type="EMBL" id="NBUC01000147">
    <property type="protein sequence ID" value="PLT96066.1"/>
    <property type="molecule type" value="Genomic_DNA"/>
</dbReference>
<gene>
    <name evidence="2" type="ORF">BMJ33_29050</name>
    <name evidence="3" type="ORF">EMEDMD4_580016</name>
</gene>
<dbReference type="Gene3D" id="3.90.550.10">
    <property type="entry name" value="Spore Coat Polysaccharide Biosynthesis Protein SpsA, Chain A"/>
    <property type="match status" value="1"/>
</dbReference>
<dbReference type="PANTHER" id="PTHR43685">
    <property type="entry name" value="GLYCOSYLTRANSFERASE"/>
    <property type="match status" value="1"/>
</dbReference>
<name>A0A508X3G3_9HYPH</name>
<reference evidence="2" key="1">
    <citation type="submission" date="2017-04" db="EMBL/GenBank/DDBJ databases">
        <authorList>
            <person name="Porter S."/>
            <person name="Friesen M.L."/>
            <person name="Faber-Hammond J."/>
        </authorList>
    </citation>
    <scope>NUCLEOTIDE SEQUENCE</scope>
    <source>
        <strain evidence="2">Str16</strain>
    </source>
</reference>
<dbReference type="EMBL" id="CABFNB010000126">
    <property type="protein sequence ID" value="VTZ64382.1"/>
    <property type="molecule type" value="Genomic_DNA"/>
</dbReference>
<dbReference type="InterPro" id="IPR029044">
    <property type="entry name" value="Nucleotide-diphossugar_trans"/>
</dbReference>
<evidence type="ECO:0000313" key="4">
    <source>
        <dbReference type="Proteomes" id="UP001190825"/>
    </source>
</evidence>
<proteinExistence type="predicted"/>
<evidence type="ECO:0000313" key="3">
    <source>
        <dbReference type="EMBL" id="VTZ64382.1"/>
    </source>
</evidence>
<dbReference type="InterPro" id="IPR001173">
    <property type="entry name" value="Glyco_trans_2-like"/>
</dbReference>
<dbReference type="GO" id="GO:0016740">
    <property type="term" value="F:transferase activity"/>
    <property type="evidence" value="ECO:0007669"/>
    <property type="project" value="UniProtKB-KW"/>
</dbReference>
<feature type="domain" description="Glycosyltransferase 2-like" evidence="1">
    <location>
        <begin position="29"/>
        <end position="152"/>
    </location>
</feature>
<organism evidence="3">
    <name type="scientific">Sinorhizobium medicae</name>
    <dbReference type="NCBI Taxonomy" id="110321"/>
    <lineage>
        <taxon>Bacteria</taxon>
        <taxon>Pseudomonadati</taxon>
        <taxon>Pseudomonadota</taxon>
        <taxon>Alphaproteobacteria</taxon>
        <taxon>Hyphomicrobiales</taxon>
        <taxon>Rhizobiaceae</taxon>
        <taxon>Sinorhizobium/Ensifer group</taxon>
        <taxon>Sinorhizobium</taxon>
    </lineage>
</organism>
<evidence type="ECO:0000259" key="1">
    <source>
        <dbReference type="Pfam" id="PF00535"/>
    </source>
</evidence>
<dbReference type="SUPFAM" id="SSF53448">
    <property type="entry name" value="Nucleotide-diphospho-sugar transferases"/>
    <property type="match status" value="1"/>
</dbReference>
<evidence type="ECO:0000313" key="2">
    <source>
        <dbReference type="EMBL" id="PLT96066.1"/>
    </source>
</evidence>
<dbReference type="PANTHER" id="PTHR43685:SF2">
    <property type="entry name" value="GLYCOSYLTRANSFERASE 2-LIKE DOMAIN-CONTAINING PROTEIN"/>
    <property type="match status" value="1"/>
</dbReference>
<dbReference type="InterPro" id="IPR050834">
    <property type="entry name" value="Glycosyltransf_2"/>
</dbReference>